<dbReference type="RefSeq" id="WP_304559262.1">
    <property type="nucleotide sequence ID" value="NZ_JAUQSZ010000001.1"/>
</dbReference>
<keyword evidence="3" id="KW-1185">Reference proteome</keyword>
<keyword evidence="2" id="KW-0808">Transferase</keyword>
<dbReference type="EMBL" id="JAUQSZ010000001">
    <property type="protein sequence ID" value="MDO7840918.1"/>
    <property type="molecule type" value="Genomic_DNA"/>
</dbReference>
<name>A0ABT8ZUH7_9SPHN</name>
<dbReference type="EC" id="2.4.-.-" evidence="2"/>
<dbReference type="GO" id="GO:0016757">
    <property type="term" value="F:glycosyltransferase activity"/>
    <property type="evidence" value="ECO:0007669"/>
    <property type="project" value="UniProtKB-KW"/>
</dbReference>
<comment type="caution">
    <text evidence="2">The sequence shown here is derived from an EMBL/GenBank/DDBJ whole genome shotgun (WGS) entry which is preliminary data.</text>
</comment>
<dbReference type="InterPro" id="IPR001296">
    <property type="entry name" value="Glyco_trans_1"/>
</dbReference>
<keyword evidence="2" id="KW-0328">Glycosyltransferase</keyword>
<proteinExistence type="predicted"/>
<dbReference type="Gene3D" id="3.40.50.2000">
    <property type="entry name" value="Glycogen Phosphorylase B"/>
    <property type="match status" value="2"/>
</dbReference>
<reference evidence="2" key="1">
    <citation type="submission" date="2023-07" db="EMBL/GenBank/DDBJ databases">
        <authorList>
            <person name="Kim M.K."/>
        </authorList>
    </citation>
    <scope>NUCLEOTIDE SEQUENCE</scope>
    <source>
        <strain evidence="2">CA1-15</strain>
    </source>
</reference>
<evidence type="ECO:0000259" key="1">
    <source>
        <dbReference type="Pfam" id="PF00534"/>
    </source>
</evidence>
<evidence type="ECO:0000313" key="3">
    <source>
        <dbReference type="Proteomes" id="UP001176468"/>
    </source>
</evidence>
<evidence type="ECO:0000313" key="2">
    <source>
        <dbReference type="EMBL" id="MDO7840918.1"/>
    </source>
</evidence>
<protein>
    <submittedName>
        <fullName evidence="2">Glycosyltransferase</fullName>
        <ecNumber evidence="2">2.4.-.-</ecNumber>
    </submittedName>
</protein>
<dbReference type="PANTHER" id="PTHR12526:SF630">
    <property type="entry name" value="GLYCOSYLTRANSFERASE"/>
    <property type="match status" value="1"/>
</dbReference>
<dbReference type="PANTHER" id="PTHR12526">
    <property type="entry name" value="GLYCOSYLTRANSFERASE"/>
    <property type="match status" value="1"/>
</dbReference>
<dbReference type="Pfam" id="PF00534">
    <property type="entry name" value="Glycos_transf_1"/>
    <property type="match status" value="1"/>
</dbReference>
<sequence length="368" mass="41248">MIHLFADILGRSGGIETYLHALATHLLAEHVPFRIVVSENAPCPLLAELEALGVEVDRQPHVPGDRWHVRKRLLVWRLARRLKADDWVFCVRQPLPEIYLPLVRAVHRRKAKIAASWMFAPRFLPPPPGRLGRKFNTAVAETDRVISVAHCNVPEFREIYGYEGPVSVVRYHNLPILDAPLPLPPGPPWRIGFLGRVDIAQKNLDVILDAFELVTKRRSDVLLDIHGDGGDLERLQAMIDEKLLSGFVTLHGGYDHRRDLADIVAARHLFLYTSRWEGGPCFSLMELLQAGRFVITSPVGGIPDIYTGHEEAGVMVADQDVTAIADAIDAAISALQEGRIDAARIRARYEEEFTMAHAHAAWSEALRR</sequence>
<feature type="domain" description="Glycosyl transferase family 1" evidence="1">
    <location>
        <begin position="187"/>
        <end position="333"/>
    </location>
</feature>
<gene>
    <name evidence="2" type="ORF">Q5H94_01140</name>
</gene>
<accession>A0ABT8ZUH7</accession>
<dbReference type="Proteomes" id="UP001176468">
    <property type="component" value="Unassembled WGS sequence"/>
</dbReference>
<dbReference type="SUPFAM" id="SSF53756">
    <property type="entry name" value="UDP-Glycosyltransferase/glycogen phosphorylase"/>
    <property type="match status" value="1"/>
</dbReference>
<organism evidence="2 3">
    <name type="scientific">Sphingomonas immobilis</name>
    <dbReference type="NCBI Taxonomy" id="3063997"/>
    <lineage>
        <taxon>Bacteria</taxon>
        <taxon>Pseudomonadati</taxon>
        <taxon>Pseudomonadota</taxon>
        <taxon>Alphaproteobacteria</taxon>
        <taxon>Sphingomonadales</taxon>
        <taxon>Sphingomonadaceae</taxon>
        <taxon>Sphingomonas</taxon>
    </lineage>
</organism>